<dbReference type="KEGG" id="led:BBK82_07520"/>
<sequence>MRAFTGFQVDRDGVAEILNSPELGAHIKALAEEVATGARSQSHRVTSGELLPVDVLHDPAPDRVGYTVAIKHPGMGMEATHGVPTRAAEALGLDVRGIDTRRGT</sequence>
<evidence type="ECO:0000313" key="1">
    <source>
        <dbReference type="EMBL" id="ANZ35952.1"/>
    </source>
</evidence>
<dbReference type="Proteomes" id="UP000093053">
    <property type="component" value="Chromosome"/>
</dbReference>
<dbReference type="OrthoDB" id="3634855at2"/>
<protein>
    <submittedName>
        <fullName evidence="1">Uncharacterized protein</fullName>
    </submittedName>
</protein>
<dbReference type="RefSeq" id="WP_065914359.1">
    <property type="nucleotide sequence ID" value="NZ_CP016793.1"/>
</dbReference>
<dbReference type="EMBL" id="CP016793">
    <property type="protein sequence ID" value="ANZ35952.1"/>
    <property type="molecule type" value="Genomic_DNA"/>
</dbReference>
<keyword evidence="2" id="KW-1185">Reference proteome</keyword>
<name>A0A1B2HE36_9PSEU</name>
<evidence type="ECO:0000313" key="2">
    <source>
        <dbReference type="Proteomes" id="UP000093053"/>
    </source>
</evidence>
<dbReference type="AlphaFoldDB" id="A0A1B2HE36"/>
<gene>
    <name evidence="1" type="ORF">BBK82_07520</name>
</gene>
<proteinExistence type="predicted"/>
<accession>A0A1B2HE36</accession>
<organism evidence="1 2">
    <name type="scientific">Lentzea guizhouensis</name>
    <dbReference type="NCBI Taxonomy" id="1586287"/>
    <lineage>
        <taxon>Bacteria</taxon>
        <taxon>Bacillati</taxon>
        <taxon>Actinomycetota</taxon>
        <taxon>Actinomycetes</taxon>
        <taxon>Pseudonocardiales</taxon>
        <taxon>Pseudonocardiaceae</taxon>
        <taxon>Lentzea</taxon>
    </lineage>
</organism>
<reference evidence="1 2" key="1">
    <citation type="submission" date="2016-07" db="EMBL/GenBank/DDBJ databases">
        <title>Complete genome sequence of the Lentzea guizhouensis DHS C013.</title>
        <authorList>
            <person name="Cao C."/>
        </authorList>
    </citation>
    <scope>NUCLEOTIDE SEQUENCE [LARGE SCALE GENOMIC DNA]</scope>
    <source>
        <strain evidence="1 2">DHS C013</strain>
    </source>
</reference>